<dbReference type="Pfam" id="PF00646">
    <property type="entry name" value="F-box"/>
    <property type="match status" value="1"/>
</dbReference>
<dbReference type="EMBL" id="JAEFBJ010000009">
    <property type="protein sequence ID" value="KAG7573956.1"/>
    <property type="molecule type" value="Genomic_DNA"/>
</dbReference>
<reference evidence="2 3" key="1">
    <citation type="submission" date="2020-12" db="EMBL/GenBank/DDBJ databases">
        <title>Concerted genomic and epigenomic changes stabilize Arabidopsis allopolyploids.</title>
        <authorList>
            <person name="Chen Z."/>
        </authorList>
    </citation>
    <scope>NUCLEOTIDE SEQUENCE [LARGE SCALE GENOMIC DNA]</scope>
    <source>
        <strain evidence="2">As9502</strain>
        <tissue evidence="2">Leaf</tissue>
    </source>
</reference>
<organism evidence="2 3">
    <name type="scientific">Arabidopsis suecica</name>
    <name type="common">Swedish thale-cress</name>
    <name type="synonym">Cardaminopsis suecica</name>
    <dbReference type="NCBI Taxonomy" id="45249"/>
    <lineage>
        <taxon>Eukaryota</taxon>
        <taxon>Viridiplantae</taxon>
        <taxon>Streptophyta</taxon>
        <taxon>Embryophyta</taxon>
        <taxon>Tracheophyta</taxon>
        <taxon>Spermatophyta</taxon>
        <taxon>Magnoliopsida</taxon>
        <taxon>eudicotyledons</taxon>
        <taxon>Gunneridae</taxon>
        <taxon>Pentapetalae</taxon>
        <taxon>rosids</taxon>
        <taxon>malvids</taxon>
        <taxon>Brassicales</taxon>
        <taxon>Brassicaceae</taxon>
        <taxon>Camelineae</taxon>
        <taxon>Arabidopsis</taxon>
    </lineage>
</organism>
<dbReference type="InterPro" id="IPR001810">
    <property type="entry name" value="F-box_dom"/>
</dbReference>
<keyword evidence="3" id="KW-1185">Reference proteome</keyword>
<dbReference type="Proteomes" id="UP000694251">
    <property type="component" value="Chromosome 9"/>
</dbReference>
<evidence type="ECO:0000259" key="1">
    <source>
        <dbReference type="SMART" id="SM00256"/>
    </source>
</evidence>
<dbReference type="InterPro" id="IPR013187">
    <property type="entry name" value="F-box-assoc_dom_typ3"/>
</dbReference>
<sequence>MTITVIKYQEFDATSSNSMYIVPELLEEIFLGLPLKSILKFKTVSKQWRSVLESNMFVEKRMNASKSGKIIAAYNCDCGGRPRIIHEARLGDQVFVYLHCFNARPSMICDSRPLLTCDGLVCIAEPDSIIVLNPSTGQLLRFPEPLSSRFINGEGSDFYRGNWVMGFGRDKVTGSYKVTKMCLLPREEGCDVLDVETGQWKNLSLPTYMAQVGRKSVSVNGSIYWLSTGSYLVTSVHGILALDLHKEEFHYVSVPDKWVKQSTLIANLDDRLTIANTPTSVYSDWILEICSMNAHEEIWSKTYSISLDGLLAFKLPRSRWCMWFTPLAVSKEGDLIFYNNYQWLFKYCPETREFHCLSSDICVISPYLENLVPLRSESGHHPDPNDNNVRTSSCGFFTKHPEPGSEIFKFFKRIGFGIPEIVLTTLVIVHIWKLL</sequence>
<dbReference type="PANTHER" id="PTHR31672:SF13">
    <property type="entry name" value="F-BOX PROTEIN CPR30-LIKE"/>
    <property type="match status" value="1"/>
</dbReference>
<accession>A0A8T2APX3</accession>
<dbReference type="InterPro" id="IPR017451">
    <property type="entry name" value="F-box-assoc_interact_dom"/>
</dbReference>
<dbReference type="AlphaFoldDB" id="A0A8T2APX3"/>
<name>A0A8T2APX3_ARASU</name>
<dbReference type="NCBIfam" id="TIGR01640">
    <property type="entry name" value="F_box_assoc_1"/>
    <property type="match status" value="1"/>
</dbReference>
<protein>
    <submittedName>
        <fullName evidence="2">F-box associated interaction domain</fullName>
    </submittedName>
</protein>
<dbReference type="PANTHER" id="PTHR31672">
    <property type="entry name" value="BNACNNG10540D PROTEIN"/>
    <property type="match status" value="1"/>
</dbReference>
<evidence type="ECO:0000313" key="2">
    <source>
        <dbReference type="EMBL" id="KAG7573956.1"/>
    </source>
</evidence>
<dbReference type="InterPro" id="IPR050796">
    <property type="entry name" value="SCF_F-box_component"/>
</dbReference>
<feature type="domain" description="F-box" evidence="1">
    <location>
        <begin position="21"/>
        <end position="61"/>
    </location>
</feature>
<dbReference type="SMART" id="SM00256">
    <property type="entry name" value="FBOX"/>
    <property type="match status" value="1"/>
</dbReference>
<gene>
    <name evidence="2" type="ORF">ISN44_As09g021820</name>
</gene>
<proteinExistence type="predicted"/>
<dbReference type="Pfam" id="PF08268">
    <property type="entry name" value="FBA_3"/>
    <property type="match status" value="1"/>
</dbReference>
<dbReference type="OrthoDB" id="5319261at2759"/>
<evidence type="ECO:0000313" key="3">
    <source>
        <dbReference type="Proteomes" id="UP000694251"/>
    </source>
</evidence>
<comment type="caution">
    <text evidence="2">The sequence shown here is derived from an EMBL/GenBank/DDBJ whole genome shotgun (WGS) entry which is preliminary data.</text>
</comment>